<proteinExistence type="predicted"/>
<accession>A0A919VYC1</accession>
<dbReference type="AlphaFoldDB" id="A0A919VYC1"/>
<evidence type="ECO:0008006" key="4">
    <source>
        <dbReference type="Google" id="ProtNLM"/>
    </source>
</evidence>
<dbReference type="RefSeq" id="WP_213001012.1">
    <property type="nucleotide sequence ID" value="NZ_BAAATW010000031.1"/>
</dbReference>
<protein>
    <recommendedName>
        <fullName evidence="4">Guanylate cyclase domain-containing protein</fullName>
    </recommendedName>
</protein>
<gene>
    <name evidence="2" type="ORF">Aco04nite_64860</name>
</gene>
<organism evidence="2 3">
    <name type="scientific">Winogradskya consettensis</name>
    <dbReference type="NCBI Taxonomy" id="113560"/>
    <lineage>
        <taxon>Bacteria</taxon>
        <taxon>Bacillati</taxon>
        <taxon>Actinomycetota</taxon>
        <taxon>Actinomycetes</taxon>
        <taxon>Micromonosporales</taxon>
        <taxon>Micromonosporaceae</taxon>
        <taxon>Winogradskya</taxon>
    </lineage>
</organism>
<dbReference type="InterPro" id="IPR029787">
    <property type="entry name" value="Nucleotide_cyclase"/>
</dbReference>
<sequence>MRNPTFHYIVVVDVEGYGRRLVPVQASLRAAMYEVTENAFEDAGLDWESVVKLDRGDGILMLVPPTADGVTLAGKFVIALNESLREKAGFFSAEHQMRMRVALHQGTCQQDRNGWVGEAINTAARLVDAGPLRAALASAPAATMAFIASDDIYRSVIRHGYRHIDTASFAPVEIDMKELQETAWVQIPGYPHPPHLNPQPAAQPTPPPAPQPATAGSERRAAAGVQFHGPLTFGGDQVLGDKTVHGNEYPR</sequence>
<name>A0A919VYC1_9ACTN</name>
<feature type="region of interest" description="Disordered" evidence="1">
    <location>
        <begin position="187"/>
        <end position="251"/>
    </location>
</feature>
<evidence type="ECO:0000256" key="1">
    <source>
        <dbReference type="SAM" id="MobiDB-lite"/>
    </source>
</evidence>
<dbReference type="SUPFAM" id="SSF55073">
    <property type="entry name" value="Nucleotide cyclase"/>
    <property type="match status" value="1"/>
</dbReference>
<comment type="caution">
    <text evidence="2">The sequence shown here is derived from an EMBL/GenBank/DDBJ whole genome shotgun (WGS) entry which is preliminary data.</text>
</comment>
<evidence type="ECO:0000313" key="2">
    <source>
        <dbReference type="EMBL" id="GIM79315.1"/>
    </source>
</evidence>
<dbReference type="Proteomes" id="UP000680865">
    <property type="component" value="Unassembled WGS sequence"/>
</dbReference>
<feature type="compositionally biased region" description="Pro residues" evidence="1">
    <location>
        <begin position="190"/>
        <end position="211"/>
    </location>
</feature>
<dbReference type="EMBL" id="BOQP01000037">
    <property type="protein sequence ID" value="GIM79315.1"/>
    <property type="molecule type" value="Genomic_DNA"/>
</dbReference>
<evidence type="ECO:0000313" key="3">
    <source>
        <dbReference type="Proteomes" id="UP000680865"/>
    </source>
</evidence>
<reference evidence="2" key="1">
    <citation type="submission" date="2021-03" db="EMBL/GenBank/DDBJ databases">
        <title>Whole genome shotgun sequence of Actinoplanes consettensis NBRC 14913.</title>
        <authorList>
            <person name="Komaki H."/>
            <person name="Tamura T."/>
        </authorList>
    </citation>
    <scope>NUCLEOTIDE SEQUENCE</scope>
    <source>
        <strain evidence="2">NBRC 14913</strain>
    </source>
</reference>
<feature type="compositionally biased region" description="Basic and acidic residues" evidence="1">
    <location>
        <begin position="242"/>
        <end position="251"/>
    </location>
</feature>
<dbReference type="Gene3D" id="3.30.70.1230">
    <property type="entry name" value="Nucleotide cyclase"/>
    <property type="match status" value="1"/>
</dbReference>
<keyword evidence="3" id="KW-1185">Reference proteome</keyword>